<evidence type="ECO:0000313" key="1">
    <source>
        <dbReference type="EMBL" id="RKH74324.1"/>
    </source>
</evidence>
<keyword evidence="2" id="KW-1185">Reference proteome</keyword>
<dbReference type="RefSeq" id="WP_120553572.1">
    <property type="nucleotide sequence ID" value="NZ_RAWK01000007.1"/>
</dbReference>
<accession>A0A3A8RFT3</accession>
<name>A0A3A8RFT3_9BACT</name>
<dbReference type="Proteomes" id="UP000267003">
    <property type="component" value="Unassembled WGS sequence"/>
</dbReference>
<sequence>MAQALSGFLGLGLSVEGGQSRSVTARLEESPLTDERLPNLPHGSGIQFKQDARGLTLELPPCGWRLEYAAQAAFAVLIAVGAPLFLLKQLNQKLGLQSAASTVPILVSAWANSRASSRGIEVTRHGPWRARKVQRFPKSRIQDIDVRDARTRVSRGRGIVIEHDQGSELLGMDLSQAELGWAEAALRRALATCSQPARSEVA</sequence>
<evidence type="ECO:0000313" key="2">
    <source>
        <dbReference type="Proteomes" id="UP000267003"/>
    </source>
</evidence>
<dbReference type="OrthoDB" id="5502493at2"/>
<dbReference type="AlphaFoldDB" id="A0A3A8RFT3"/>
<comment type="caution">
    <text evidence="1">The sequence shown here is derived from an EMBL/GenBank/DDBJ whole genome shotgun (WGS) entry which is preliminary data.</text>
</comment>
<proteinExistence type="predicted"/>
<protein>
    <submittedName>
        <fullName evidence="1">Uncharacterized protein</fullName>
    </submittedName>
</protein>
<reference evidence="2" key="1">
    <citation type="submission" date="2018-09" db="EMBL/GenBank/DDBJ databases">
        <authorList>
            <person name="Livingstone P.G."/>
            <person name="Whitworth D.E."/>
        </authorList>
    </citation>
    <scope>NUCLEOTIDE SEQUENCE [LARGE SCALE GENOMIC DNA]</scope>
    <source>
        <strain evidence="2">AB050A</strain>
    </source>
</reference>
<organism evidence="1 2">
    <name type="scientific">Corallococcus aberystwythensis</name>
    <dbReference type="NCBI Taxonomy" id="2316722"/>
    <lineage>
        <taxon>Bacteria</taxon>
        <taxon>Pseudomonadati</taxon>
        <taxon>Myxococcota</taxon>
        <taxon>Myxococcia</taxon>
        <taxon>Myxococcales</taxon>
        <taxon>Cystobacterineae</taxon>
        <taxon>Myxococcaceae</taxon>
        <taxon>Corallococcus</taxon>
    </lineage>
</organism>
<dbReference type="EMBL" id="RAWK01000007">
    <property type="protein sequence ID" value="RKH74324.1"/>
    <property type="molecule type" value="Genomic_DNA"/>
</dbReference>
<gene>
    <name evidence="1" type="ORF">D7W81_01855</name>
</gene>